<dbReference type="AlphaFoldDB" id="A0A0T6LNR9"/>
<name>A0A0T6LNR9_WENVI</name>
<dbReference type="STRING" id="76728.AQ490_05205"/>
<dbReference type="InterPro" id="IPR036736">
    <property type="entry name" value="ACP-like_sf"/>
</dbReference>
<reference evidence="4 5" key="1">
    <citation type="submission" date="2015-10" db="EMBL/GenBank/DDBJ databases">
        <title>Draft genome sequence of pyrrolomycin-producing Streptomyces vitaminophilus.</title>
        <authorList>
            <person name="Graham D.E."/>
            <person name="Mahan K.M."/>
            <person name="Klingeman D.M."/>
            <person name="Hettich R.L."/>
            <person name="Parry R.J."/>
        </authorList>
    </citation>
    <scope>NUCLEOTIDE SEQUENCE [LARGE SCALE GENOMIC DNA]</scope>
    <source>
        <strain evidence="4 5">ATCC 31673</strain>
    </source>
</reference>
<dbReference type="OrthoDB" id="9023404at2"/>
<dbReference type="InterPro" id="IPR009081">
    <property type="entry name" value="PP-bd_ACP"/>
</dbReference>
<keyword evidence="5" id="KW-1185">Reference proteome</keyword>
<dbReference type="SMART" id="SM00823">
    <property type="entry name" value="PKS_PP"/>
    <property type="match status" value="1"/>
</dbReference>
<accession>A0A0T6LNR9</accession>
<evidence type="ECO:0000256" key="2">
    <source>
        <dbReference type="ARBA" id="ARBA00022553"/>
    </source>
</evidence>
<gene>
    <name evidence="4" type="ORF">AQ490_05205</name>
</gene>
<evidence type="ECO:0000313" key="5">
    <source>
        <dbReference type="Proteomes" id="UP000050867"/>
    </source>
</evidence>
<evidence type="ECO:0000313" key="4">
    <source>
        <dbReference type="EMBL" id="KRV47773.1"/>
    </source>
</evidence>
<dbReference type="GO" id="GO:0031177">
    <property type="term" value="F:phosphopantetheine binding"/>
    <property type="evidence" value="ECO:0007669"/>
    <property type="project" value="InterPro"/>
</dbReference>
<keyword evidence="1" id="KW-0596">Phosphopantetheine</keyword>
<dbReference type="SUPFAM" id="SSF47336">
    <property type="entry name" value="ACP-like"/>
    <property type="match status" value="1"/>
</dbReference>
<organism evidence="4 5">
    <name type="scientific">Wenjunlia vitaminophila</name>
    <name type="common">Streptomyces vitaminophilus</name>
    <dbReference type="NCBI Taxonomy" id="76728"/>
    <lineage>
        <taxon>Bacteria</taxon>
        <taxon>Bacillati</taxon>
        <taxon>Actinomycetota</taxon>
        <taxon>Actinomycetes</taxon>
        <taxon>Kitasatosporales</taxon>
        <taxon>Streptomycetaceae</taxon>
        <taxon>Wenjunlia</taxon>
    </lineage>
</organism>
<dbReference type="EMBL" id="LLZU01000035">
    <property type="protein sequence ID" value="KRV47773.1"/>
    <property type="molecule type" value="Genomic_DNA"/>
</dbReference>
<proteinExistence type="predicted"/>
<dbReference type="Gene3D" id="1.10.1200.10">
    <property type="entry name" value="ACP-like"/>
    <property type="match status" value="1"/>
</dbReference>
<comment type="caution">
    <text evidence="4">The sequence shown here is derived from an EMBL/GenBank/DDBJ whole genome shotgun (WGS) entry which is preliminary data.</text>
</comment>
<dbReference type="GO" id="GO:0017000">
    <property type="term" value="P:antibiotic biosynthetic process"/>
    <property type="evidence" value="ECO:0007669"/>
    <property type="project" value="UniProtKB-ARBA"/>
</dbReference>
<keyword evidence="2" id="KW-0597">Phosphoprotein</keyword>
<evidence type="ECO:0000256" key="1">
    <source>
        <dbReference type="ARBA" id="ARBA00022450"/>
    </source>
</evidence>
<dbReference type="InterPro" id="IPR020806">
    <property type="entry name" value="PKS_PP-bd"/>
</dbReference>
<dbReference type="Proteomes" id="UP000050867">
    <property type="component" value="Unassembled WGS sequence"/>
</dbReference>
<dbReference type="RefSeq" id="WP_018383359.1">
    <property type="nucleotide sequence ID" value="NZ_LLZU01000035.1"/>
</dbReference>
<dbReference type="PROSITE" id="PS50075">
    <property type="entry name" value="CARRIER"/>
    <property type="match status" value="1"/>
</dbReference>
<evidence type="ECO:0000259" key="3">
    <source>
        <dbReference type="PROSITE" id="PS50075"/>
    </source>
</evidence>
<dbReference type="Pfam" id="PF00550">
    <property type="entry name" value="PP-binding"/>
    <property type="match status" value="1"/>
</dbReference>
<sequence>MTIPFPTTEGAVLQWLADRLAERLEVASADIGRAVPLEQYALDSMAAFTLRSAIQDTFGITLDLAATRRYPTLEALARHLVERMRDVRAEDG</sequence>
<protein>
    <recommendedName>
        <fullName evidence="3">Carrier domain-containing protein</fullName>
    </recommendedName>
</protein>
<feature type="domain" description="Carrier" evidence="3">
    <location>
        <begin position="7"/>
        <end position="84"/>
    </location>
</feature>